<evidence type="ECO:0000313" key="1">
    <source>
        <dbReference type="EMBL" id="MEJ8574299.1"/>
    </source>
</evidence>
<proteinExistence type="predicted"/>
<evidence type="ECO:0000313" key="2">
    <source>
        <dbReference type="Proteomes" id="UP001378188"/>
    </source>
</evidence>
<accession>A0AAW9RY05</accession>
<name>A0AAW9RY05_9HYPH</name>
<dbReference type="AlphaFoldDB" id="A0AAW9RY05"/>
<organism evidence="1 2">
    <name type="scientific">Microbaculum marinum</name>
    <dbReference type="NCBI Taxonomy" id="1764581"/>
    <lineage>
        <taxon>Bacteria</taxon>
        <taxon>Pseudomonadati</taxon>
        <taxon>Pseudomonadota</taxon>
        <taxon>Alphaproteobacteria</taxon>
        <taxon>Hyphomicrobiales</taxon>
        <taxon>Tepidamorphaceae</taxon>
        <taxon>Microbaculum</taxon>
    </lineage>
</organism>
<comment type="caution">
    <text evidence="1">The sequence shown here is derived from an EMBL/GenBank/DDBJ whole genome shotgun (WGS) entry which is preliminary data.</text>
</comment>
<dbReference type="EMBL" id="JAZHOF010000011">
    <property type="protein sequence ID" value="MEJ8574299.1"/>
    <property type="molecule type" value="Genomic_DNA"/>
</dbReference>
<gene>
    <name evidence="1" type="ORF">V3328_22635</name>
</gene>
<sequence length="116" mass="12900">MFVAVLVRRLKPGMTYEDFLRAWYPDKGSGLAGPETILGRNLTDESEILALTQLDLPDVSALQDALQRIGEQEAVRQIRMSEVVESTTVRSVYEVTDEFDLSTDEAVAAGRARLLL</sequence>
<dbReference type="Proteomes" id="UP001378188">
    <property type="component" value="Unassembled WGS sequence"/>
</dbReference>
<dbReference type="RefSeq" id="WP_340332000.1">
    <property type="nucleotide sequence ID" value="NZ_JAZHOF010000011.1"/>
</dbReference>
<reference evidence="1 2" key="1">
    <citation type="submission" date="2024-02" db="EMBL/GenBank/DDBJ databases">
        <title>Genome analysis and characterization of Microbaculum marinisediminis sp. nov., isolated from marine sediment.</title>
        <authorList>
            <person name="Du Z.-J."/>
            <person name="Ye Y.-Q."/>
            <person name="Zhang Z.-R."/>
            <person name="Yuan S.-M."/>
            <person name="Zhang X.-Y."/>
        </authorList>
    </citation>
    <scope>NUCLEOTIDE SEQUENCE [LARGE SCALE GENOMIC DNA]</scope>
    <source>
        <strain evidence="1 2">SDUM1044001</strain>
    </source>
</reference>
<keyword evidence="2" id="KW-1185">Reference proteome</keyword>
<evidence type="ECO:0008006" key="3">
    <source>
        <dbReference type="Google" id="ProtNLM"/>
    </source>
</evidence>
<protein>
    <recommendedName>
        <fullName evidence="3">EthD domain-containing protein</fullName>
    </recommendedName>
</protein>